<reference evidence="4 5" key="1">
    <citation type="submission" date="2024-09" db="EMBL/GenBank/DDBJ databases">
        <authorList>
            <person name="Sun Q."/>
            <person name="Mori K."/>
        </authorList>
    </citation>
    <scope>NUCLEOTIDE SEQUENCE [LARGE SCALE GENOMIC DNA]</scope>
    <source>
        <strain evidence="4 5">KCTC 23076</strain>
    </source>
</reference>
<comment type="similarity">
    <text evidence="1">Belongs to the thioesterase PaaI family.</text>
</comment>
<sequence>MNDPTPLFKNPPSLDALNALSNETAMQPLGIVFTEIGPDFLRGTMPVDARTRQPYGLLHGGASVLLAETLGSTAGNLCTGEGRRCVGIEINANHLRAVRDGHVTGTARALHVGGRTQVWEIRIEDPRGRLVCVSRLTLAVVAAD</sequence>
<dbReference type="InterPro" id="IPR003736">
    <property type="entry name" value="PAAI_dom"/>
</dbReference>
<evidence type="ECO:0000259" key="3">
    <source>
        <dbReference type="Pfam" id="PF03061"/>
    </source>
</evidence>
<dbReference type="SUPFAM" id="SSF54637">
    <property type="entry name" value="Thioesterase/thiol ester dehydrase-isomerase"/>
    <property type="match status" value="1"/>
</dbReference>
<evidence type="ECO:0000256" key="1">
    <source>
        <dbReference type="ARBA" id="ARBA00008324"/>
    </source>
</evidence>
<evidence type="ECO:0000313" key="5">
    <source>
        <dbReference type="Proteomes" id="UP001589896"/>
    </source>
</evidence>
<organism evidence="4 5">
    <name type="scientific">Lysobacter korlensis</name>
    <dbReference type="NCBI Taxonomy" id="553636"/>
    <lineage>
        <taxon>Bacteria</taxon>
        <taxon>Pseudomonadati</taxon>
        <taxon>Pseudomonadota</taxon>
        <taxon>Gammaproteobacteria</taxon>
        <taxon>Lysobacterales</taxon>
        <taxon>Lysobacteraceae</taxon>
        <taxon>Lysobacter</taxon>
    </lineage>
</organism>
<dbReference type="EMBL" id="JBHLTG010000001">
    <property type="protein sequence ID" value="MFC0676464.1"/>
    <property type="molecule type" value="Genomic_DNA"/>
</dbReference>
<gene>
    <name evidence="4" type="ORF">ACFFGH_01185</name>
</gene>
<dbReference type="Proteomes" id="UP001589896">
    <property type="component" value="Unassembled WGS sequence"/>
</dbReference>
<dbReference type="InterPro" id="IPR006683">
    <property type="entry name" value="Thioestr_dom"/>
</dbReference>
<dbReference type="Pfam" id="PF03061">
    <property type="entry name" value="4HBT"/>
    <property type="match status" value="1"/>
</dbReference>
<dbReference type="NCBIfam" id="TIGR00369">
    <property type="entry name" value="unchar_dom_1"/>
    <property type="match status" value="1"/>
</dbReference>
<dbReference type="PANTHER" id="PTHR43240:SF5">
    <property type="entry name" value="1,4-DIHYDROXY-2-NAPHTHOYL-COA THIOESTERASE 1"/>
    <property type="match status" value="1"/>
</dbReference>
<evidence type="ECO:0000313" key="4">
    <source>
        <dbReference type="EMBL" id="MFC0676464.1"/>
    </source>
</evidence>
<dbReference type="PANTHER" id="PTHR43240">
    <property type="entry name" value="1,4-DIHYDROXY-2-NAPHTHOYL-COA THIOESTERASE 1"/>
    <property type="match status" value="1"/>
</dbReference>
<name>A0ABV6RIS4_9GAMM</name>
<accession>A0ABV6RIS4</accession>
<dbReference type="CDD" id="cd03443">
    <property type="entry name" value="PaaI_thioesterase"/>
    <property type="match status" value="1"/>
</dbReference>
<comment type="caution">
    <text evidence="4">The sequence shown here is derived from an EMBL/GenBank/DDBJ whole genome shotgun (WGS) entry which is preliminary data.</text>
</comment>
<keyword evidence="5" id="KW-1185">Reference proteome</keyword>
<proteinExistence type="inferred from homology"/>
<dbReference type="InterPro" id="IPR029069">
    <property type="entry name" value="HotDog_dom_sf"/>
</dbReference>
<dbReference type="Gene3D" id="3.10.129.10">
    <property type="entry name" value="Hotdog Thioesterase"/>
    <property type="match status" value="1"/>
</dbReference>
<dbReference type="RefSeq" id="WP_386664121.1">
    <property type="nucleotide sequence ID" value="NZ_JBHLTG010000001.1"/>
</dbReference>
<feature type="domain" description="Thioesterase" evidence="3">
    <location>
        <begin position="55"/>
        <end position="132"/>
    </location>
</feature>
<protein>
    <submittedName>
        <fullName evidence="4">Hotdog fold thioesterase</fullName>
    </submittedName>
</protein>
<keyword evidence="2" id="KW-0378">Hydrolase</keyword>
<evidence type="ECO:0000256" key="2">
    <source>
        <dbReference type="ARBA" id="ARBA00022801"/>
    </source>
</evidence>